<sequence>MYRRVLARPHRIKPLWWPTCSPTKPQIHARFFSSAQHDRRTGKQFLMPAEWSRHSHTITVWPDFLSYQDEDILQSARSEVSAIANAIARFEPVTMYTKPQNVEKARATVSERVVVRPLQASQLWVRDTGPIFVKNALDGSQAGLSLSFNYWGNKIPSEGDEMVASNVLSDMGVQVATPGFRTEGGGIEVDGEGTLLATESAIINPNRNHELTKAQLEEQFKRFLGIDKTIWLRGVKGYDITDYHIDAFARFVAPGKVLIGRPPNSSEKFIIQAYKQARQVLDTETDASGRRLEVIEIAEPHPTQLLRGESVEDPDVTFASYVNYLLVNDGLIVPRFGIGKMDDDALELYRRCFPGREIVQVDINTLPRSGGGIHCATQQVPFI</sequence>
<evidence type="ECO:0000313" key="3">
    <source>
        <dbReference type="Proteomes" id="UP000554235"/>
    </source>
</evidence>
<dbReference type="InterPro" id="IPR007466">
    <property type="entry name" value="Peptidyl-Arg-deiminase_porph"/>
</dbReference>
<dbReference type="Proteomes" id="UP000554235">
    <property type="component" value="Unassembled WGS sequence"/>
</dbReference>
<organism evidence="2 3">
    <name type="scientific">Fusarium albosuccineum</name>
    <dbReference type="NCBI Taxonomy" id="1237068"/>
    <lineage>
        <taxon>Eukaryota</taxon>
        <taxon>Fungi</taxon>
        <taxon>Dikarya</taxon>
        <taxon>Ascomycota</taxon>
        <taxon>Pezizomycotina</taxon>
        <taxon>Sordariomycetes</taxon>
        <taxon>Hypocreomycetidae</taxon>
        <taxon>Hypocreales</taxon>
        <taxon>Nectriaceae</taxon>
        <taxon>Fusarium</taxon>
        <taxon>Fusarium decemcellulare species complex</taxon>
    </lineage>
</organism>
<evidence type="ECO:0000313" key="2">
    <source>
        <dbReference type="EMBL" id="KAF4459945.1"/>
    </source>
</evidence>
<keyword evidence="1" id="KW-0378">Hydrolase</keyword>
<comment type="caution">
    <text evidence="2">The sequence shown here is derived from an EMBL/GenBank/DDBJ whole genome shotgun (WGS) entry which is preliminary data.</text>
</comment>
<proteinExistence type="predicted"/>
<dbReference type="Gene3D" id="3.75.10.10">
    <property type="entry name" value="L-arginine/glycine Amidinotransferase, Chain A"/>
    <property type="match status" value="1"/>
</dbReference>
<gene>
    <name evidence="2" type="ORF">FALBO_13291</name>
</gene>
<protein>
    <submittedName>
        <fullName evidence="2">Agmatine deiminase</fullName>
    </submittedName>
</protein>
<dbReference type="GO" id="GO:0009446">
    <property type="term" value="P:putrescine biosynthetic process"/>
    <property type="evidence" value="ECO:0007669"/>
    <property type="project" value="InterPro"/>
</dbReference>
<dbReference type="GO" id="GO:0004668">
    <property type="term" value="F:protein-arginine deiminase activity"/>
    <property type="evidence" value="ECO:0007669"/>
    <property type="project" value="InterPro"/>
</dbReference>
<keyword evidence="3" id="KW-1185">Reference proteome</keyword>
<accession>A0A8H4P5J2</accession>
<dbReference type="GO" id="GO:0047632">
    <property type="term" value="F:agmatine deiminase activity"/>
    <property type="evidence" value="ECO:0007669"/>
    <property type="project" value="TreeGrafter"/>
</dbReference>
<dbReference type="SUPFAM" id="SSF55909">
    <property type="entry name" value="Pentein"/>
    <property type="match status" value="1"/>
</dbReference>
<evidence type="ECO:0000256" key="1">
    <source>
        <dbReference type="ARBA" id="ARBA00022801"/>
    </source>
</evidence>
<reference evidence="2 3" key="1">
    <citation type="submission" date="2020-01" db="EMBL/GenBank/DDBJ databases">
        <title>Identification and distribution of gene clusters putatively required for synthesis of sphingolipid metabolism inhibitors in phylogenetically diverse species of the filamentous fungus Fusarium.</title>
        <authorList>
            <person name="Kim H.-S."/>
            <person name="Busman M."/>
            <person name="Brown D.W."/>
            <person name="Divon H."/>
            <person name="Uhlig S."/>
            <person name="Proctor R.H."/>
        </authorList>
    </citation>
    <scope>NUCLEOTIDE SEQUENCE [LARGE SCALE GENOMIC DNA]</scope>
    <source>
        <strain evidence="2 3">NRRL 20459</strain>
    </source>
</reference>
<name>A0A8H4P5J2_9HYPO</name>
<dbReference type="PANTHER" id="PTHR31377">
    <property type="entry name" value="AGMATINE DEIMINASE-RELATED"/>
    <property type="match status" value="1"/>
</dbReference>
<dbReference type="AlphaFoldDB" id="A0A8H4P5J2"/>
<dbReference type="OrthoDB" id="544103at2759"/>
<dbReference type="Pfam" id="PF04371">
    <property type="entry name" value="PAD_porph"/>
    <property type="match status" value="1"/>
</dbReference>
<dbReference type="PANTHER" id="PTHR31377:SF0">
    <property type="entry name" value="AGMATINE DEIMINASE-RELATED"/>
    <property type="match status" value="1"/>
</dbReference>
<dbReference type="EMBL" id="JAADYS010002053">
    <property type="protein sequence ID" value="KAF4459945.1"/>
    <property type="molecule type" value="Genomic_DNA"/>
</dbReference>